<feature type="region of interest" description="Disordered" evidence="1">
    <location>
        <begin position="57"/>
        <end position="93"/>
    </location>
</feature>
<feature type="compositionally biased region" description="Basic and acidic residues" evidence="1">
    <location>
        <begin position="72"/>
        <end position="86"/>
    </location>
</feature>
<accession>A0ABV4P6E5</accession>
<evidence type="ECO:0000313" key="3">
    <source>
        <dbReference type="Proteomes" id="UP001569428"/>
    </source>
</evidence>
<organism evidence="2 3">
    <name type="scientific">Microbulbifer epialgicus</name>
    <dbReference type="NCBI Taxonomy" id="393907"/>
    <lineage>
        <taxon>Bacteria</taxon>
        <taxon>Pseudomonadati</taxon>
        <taxon>Pseudomonadota</taxon>
        <taxon>Gammaproteobacteria</taxon>
        <taxon>Cellvibrionales</taxon>
        <taxon>Microbulbiferaceae</taxon>
        <taxon>Microbulbifer</taxon>
    </lineage>
</organism>
<reference evidence="2 3" key="1">
    <citation type="submission" date="2024-08" db="EMBL/GenBank/DDBJ databases">
        <authorList>
            <person name="Ishaq N."/>
        </authorList>
    </citation>
    <scope>NUCLEOTIDE SEQUENCE [LARGE SCALE GENOMIC DNA]</scope>
    <source>
        <strain evidence="2 3">DSM 18651</strain>
    </source>
</reference>
<dbReference type="RefSeq" id="WP_371841492.1">
    <property type="nucleotide sequence ID" value="NZ_JBGMEK010000122.1"/>
</dbReference>
<protein>
    <recommendedName>
        <fullName evidence="4">Phage integrase family protein</fullName>
    </recommendedName>
</protein>
<keyword evidence="3" id="KW-1185">Reference proteome</keyword>
<comment type="caution">
    <text evidence="2">The sequence shown here is derived from an EMBL/GenBank/DDBJ whole genome shotgun (WGS) entry which is preliminary data.</text>
</comment>
<evidence type="ECO:0008006" key="4">
    <source>
        <dbReference type="Google" id="ProtNLM"/>
    </source>
</evidence>
<evidence type="ECO:0000256" key="1">
    <source>
        <dbReference type="SAM" id="MobiDB-lite"/>
    </source>
</evidence>
<sequence>MAACQSKLNNVVHVPLTYQRMVEKGLGEDAEDLKVATVHWLQHTVISEDVKYRPREHFRDDAGHSSMATTDRYIDSDMRERHESGRNKRVKVI</sequence>
<proteinExistence type="predicted"/>
<evidence type="ECO:0000313" key="2">
    <source>
        <dbReference type="EMBL" id="MFA0813681.1"/>
    </source>
</evidence>
<name>A0ABV4P6E5_9GAMM</name>
<dbReference type="EMBL" id="JBGMEK010000122">
    <property type="protein sequence ID" value="MFA0813681.1"/>
    <property type="molecule type" value="Genomic_DNA"/>
</dbReference>
<gene>
    <name evidence="2" type="ORF">ACCI49_22590</name>
</gene>
<dbReference type="Proteomes" id="UP001569428">
    <property type="component" value="Unassembled WGS sequence"/>
</dbReference>